<feature type="compositionally biased region" description="Polar residues" evidence="1">
    <location>
        <begin position="371"/>
        <end position="387"/>
    </location>
</feature>
<accession>A0A6A4IEH6</accession>
<feature type="region of interest" description="Disordered" evidence="1">
    <location>
        <begin position="1"/>
        <end position="22"/>
    </location>
</feature>
<dbReference type="EMBL" id="ML769395">
    <property type="protein sequence ID" value="KAE9407477.1"/>
    <property type="molecule type" value="Genomic_DNA"/>
</dbReference>
<dbReference type="AlphaFoldDB" id="A0A6A4IEH6"/>
<gene>
    <name evidence="2" type="ORF">BT96DRAFT_1014052</name>
</gene>
<evidence type="ECO:0000256" key="1">
    <source>
        <dbReference type="SAM" id="MobiDB-lite"/>
    </source>
</evidence>
<evidence type="ECO:0000313" key="2">
    <source>
        <dbReference type="EMBL" id="KAE9407477.1"/>
    </source>
</evidence>
<proteinExistence type="predicted"/>
<protein>
    <submittedName>
        <fullName evidence="2">Uncharacterized protein</fullName>
    </submittedName>
</protein>
<feature type="compositionally biased region" description="Basic residues" evidence="1">
    <location>
        <begin position="357"/>
        <end position="366"/>
    </location>
</feature>
<dbReference type="OrthoDB" id="2983644at2759"/>
<sequence>MITQSASESPNNSGIRRGGSLVSSPVIKGGMLWKQSSRENEVLNERLETVTALLSKNEATAISESTSLLPKRAKLVIVLKSLELSTWTKNHISLCDSPLISAHIPISATIESIQSQQLFFRPPFCHSLMFALPDYGEHTIFPPASSTPANQIDAYCMHMMQKMMADSYIQGRKYWDENPHAHDGVPNESQVEVEKFLEFTGLLPKRERPADLEPVFMKLDEESFSESDVASHVAKARPRWRRYISLPSGSSAPAFLRSESSSRLRSMSLTLPVIGPLQCQPAHTRATSEPTKPSLSKLALLHNQPGRFTLEESQIAFKSRVAGISTAPPSPLSSYSCSPRTPRFPCDYLPLTPTKSPTKRRKRPTAKAKLQSQSTDSLAIPVQTDTRPLTFDRDPPPGSPSAIRKIPLPPPNGSIHPSPRKCFLLKQ</sequence>
<keyword evidence="3" id="KW-1185">Reference proteome</keyword>
<dbReference type="Proteomes" id="UP000799118">
    <property type="component" value="Unassembled WGS sequence"/>
</dbReference>
<feature type="compositionally biased region" description="Polar residues" evidence="1">
    <location>
        <begin position="1"/>
        <end position="14"/>
    </location>
</feature>
<reference evidence="2" key="1">
    <citation type="journal article" date="2019" name="Environ. Microbiol.">
        <title>Fungal ecological strategies reflected in gene transcription - a case study of two litter decomposers.</title>
        <authorList>
            <person name="Barbi F."/>
            <person name="Kohler A."/>
            <person name="Barry K."/>
            <person name="Baskaran P."/>
            <person name="Daum C."/>
            <person name="Fauchery L."/>
            <person name="Ihrmark K."/>
            <person name="Kuo A."/>
            <person name="LaButti K."/>
            <person name="Lipzen A."/>
            <person name="Morin E."/>
            <person name="Grigoriev I.V."/>
            <person name="Henrissat B."/>
            <person name="Lindahl B."/>
            <person name="Martin F."/>
        </authorList>
    </citation>
    <scope>NUCLEOTIDE SEQUENCE</scope>
    <source>
        <strain evidence="2">JB14</strain>
    </source>
</reference>
<name>A0A6A4IEH6_9AGAR</name>
<feature type="region of interest" description="Disordered" evidence="1">
    <location>
        <begin position="348"/>
        <end position="427"/>
    </location>
</feature>
<organism evidence="2 3">
    <name type="scientific">Gymnopus androsaceus JB14</name>
    <dbReference type="NCBI Taxonomy" id="1447944"/>
    <lineage>
        <taxon>Eukaryota</taxon>
        <taxon>Fungi</taxon>
        <taxon>Dikarya</taxon>
        <taxon>Basidiomycota</taxon>
        <taxon>Agaricomycotina</taxon>
        <taxon>Agaricomycetes</taxon>
        <taxon>Agaricomycetidae</taxon>
        <taxon>Agaricales</taxon>
        <taxon>Marasmiineae</taxon>
        <taxon>Omphalotaceae</taxon>
        <taxon>Gymnopus</taxon>
    </lineage>
</organism>
<evidence type="ECO:0000313" key="3">
    <source>
        <dbReference type="Proteomes" id="UP000799118"/>
    </source>
</evidence>